<evidence type="ECO:0000313" key="3">
    <source>
        <dbReference type="EMBL" id="KAG0686357.1"/>
    </source>
</evidence>
<dbReference type="Gene3D" id="3.40.50.300">
    <property type="entry name" value="P-loop containing nucleotide triphosphate hydrolases"/>
    <property type="match status" value="1"/>
</dbReference>
<evidence type="ECO:0000256" key="1">
    <source>
        <dbReference type="RuleBase" id="RU363044"/>
    </source>
</evidence>
<evidence type="ECO:0000259" key="2">
    <source>
        <dbReference type="Pfam" id="PF05970"/>
    </source>
</evidence>
<keyword evidence="1" id="KW-0067">ATP-binding</keyword>
<dbReference type="GO" id="GO:0006310">
    <property type="term" value="P:DNA recombination"/>
    <property type="evidence" value="ECO:0007669"/>
    <property type="project" value="UniProtKB-KW"/>
</dbReference>
<evidence type="ECO:0000313" key="4">
    <source>
        <dbReference type="Proteomes" id="UP000697127"/>
    </source>
</evidence>
<dbReference type="GO" id="GO:0016787">
    <property type="term" value="F:hydrolase activity"/>
    <property type="evidence" value="ECO:0007669"/>
    <property type="project" value="UniProtKB-KW"/>
</dbReference>
<comment type="caution">
    <text evidence="3">The sequence shown here is derived from an EMBL/GenBank/DDBJ whole genome shotgun (WGS) entry which is preliminary data.</text>
</comment>
<feature type="domain" description="DNA helicase Pif1-like DEAD-box helicase" evidence="2">
    <location>
        <begin position="2"/>
        <end position="73"/>
    </location>
</feature>
<proteinExistence type="inferred from homology"/>
<dbReference type="SUPFAM" id="SSF52540">
    <property type="entry name" value="P-loop containing nucleoside triphosphate hydrolases"/>
    <property type="match status" value="1"/>
</dbReference>
<sequence>NFDTITNNLHEHIPKLYFLDAPAGSGKTFLLNLVINYFNFISMKKIISVASTGIALLMNNSQTAHKVFNIPVKSITSGIDG</sequence>
<dbReference type="PANTHER" id="PTHR10492">
    <property type="match status" value="1"/>
</dbReference>
<dbReference type="InterPro" id="IPR027417">
    <property type="entry name" value="P-loop_NTPase"/>
</dbReference>
<comment type="catalytic activity">
    <reaction evidence="1">
        <text>ATP + H2O = ADP + phosphate + H(+)</text>
        <dbReference type="Rhea" id="RHEA:13065"/>
        <dbReference type="ChEBI" id="CHEBI:15377"/>
        <dbReference type="ChEBI" id="CHEBI:15378"/>
        <dbReference type="ChEBI" id="CHEBI:30616"/>
        <dbReference type="ChEBI" id="CHEBI:43474"/>
        <dbReference type="ChEBI" id="CHEBI:456216"/>
        <dbReference type="EC" id="5.6.2.3"/>
    </reaction>
</comment>
<dbReference type="OrthoDB" id="4360910at2759"/>
<keyword evidence="1" id="KW-0233">DNA recombination</keyword>
<feature type="non-terminal residue" evidence="3">
    <location>
        <position position="1"/>
    </location>
</feature>
<dbReference type="GO" id="GO:0043139">
    <property type="term" value="F:5'-3' DNA helicase activity"/>
    <property type="evidence" value="ECO:0007669"/>
    <property type="project" value="UniProtKB-EC"/>
</dbReference>
<keyword evidence="1" id="KW-0347">Helicase</keyword>
<dbReference type="EC" id="5.6.2.3" evidence="1"/>
<keyword evidence="1" id="KW-0378">Hydrolase</keyword>
<gene>
    <name evidence="3" type="ORF">C6P40_004339</name>
</gene>
<keyword evidence="1" id="KW-0227">DNA damage</keyword>
<dbReference type="InterPro" id="IPR010285">
    <property type="entry name" value="DNA_helicase_pif1-like_DEAD"/>
</dbReference>
<accession>A0A9P7BC18</accession>
<keyword evidence="1" id="KW-0234">DNA repair</keyword>
<comment type="cofactor">
    <cofactor evidence="1">
        <name>Mg(2+)</name>
        <dbReference type="ChEBI" id="CHEBI:18420"/>
    </cofactor>
</comment>
<reference evidence="3" key="1">
    <citation type="submission" date="2020-11" db="EMBL/GenBank/DDBJ databases">
        <title>Kefir isolates.</title>
        <authorList>
            <person name="Marcisauskas S."/>
            <person name="Kim Y."/>
            <person name="Blasche S."/>
        </authorList>
    </citation>
    <scope>NUCLEOTIDE SEQUENCE</scope>
    <source>
        <strain evidence="3">Olga-1</strain>
    </source>
</reference>
<comment type="similarity">
    <text evidence="1">Belongs to the helicase family.</text>
</comment>
<keyword evidence="1" id="KW-0547">Nucleotide-binding</keyword>
<protein>
    <recommendedName>
        <fullName evidence="1">ATP-dependent DNA helicase</fullName>
        <ecNumber evidence="1">5.6.2.3</ecNumber>
    </recommendedName>
</protein>
<name>A0A9P7BC18_9ASCO</name>
<dbReference type="GO" id="GO:0006281">
    <property type="term" value="P:DNA repair"/>
    <property type="evidence" value="ECO:0007669"/>
    <property type="project" value="UniProtKB-KW"/>
</dbReference>
<dbReference type="PANTHER" id="PTHR10492:SF57">
    <property type="entry name" value="ATP-DEPENDENT DNA HELICASE"/>
    <property type="match status" value="1"/>
</dbReference>
<dbReference type="Pfam" id="PF05970">
    <property type="entry name" value="PIF1"/>
    <property type="match status" value="1"/>
</dbReference>
<dbReference type="AlphaFoldDB" id="A0A9P7BC18"/>
<dbReference type="EMBL" id="PUHW01000570">
    <property type="protein sequence ID" value="KAG0686357.1"/>
    <property type="molecule type" value="Genomic_DNA"/>
</dbReference>
<dbReference type="GO" id="GO:0005524">
    <property type="term" value="F:ATP binding"/>
    <property type="evidence" value="ECO:0007669"/>
    <property type="project" value="UniProtKB-KW"/>
</dbReference>
<organism evidence="3 4">
    <name type="scientific">Pichia californica</name>
    <dbReference type="NCBI Taxonomy" id="460514"/>
    <lineage>
        <taxon>Eukaryota</taxon>
        <taxon>Fungi</taxon>
        <taxon>Dikarya</taxon>
        <taxon>Ascomycota</taxon>
        <taxon>Saccharomycotina</taxon>
        <taxon>Pichiomycetes</taxon>
        <taxon>Pichiales</taxon>
        <taxon>Pichiaceae</taxon>
        <taxon>Pichia</taxon>
    </lineage>
</organism>
<dbReference type="Proteomes" id="UP000697127">
    <property type="component" value="Unassembled WGS sequence"/>
</dbReference>
<dbReference type="GO" id="GO:0000723">
    <property type="term" value="P:telomere maintenance"/>
    <property type="evidence" value="ECO:0007669"/>
    <property type="project" value="InterPro"/>
</dbReference>
<keyword evidence="4" id="KW-1185">Reference proteome</keyword>